<proteinExistence type="inferred from homology"/>
<evidence type="ECO:0000256" key="5">
    <source>
        <dbReference type="ARBA" id="ARBA00022490"/>
    </source>
</evidence>
<dbReference type="PANTHER" id="PTHR43804:SF7">
    <property type="entry name" value="LD18447P"/>
    <property type="match status" value="1"/>
</dbReference>
<dbReference type="SUPFAM" id="SSF75620">
    <property type="entry name" value="Release factor"/>
    <property type="match status" value="1"/>
</dbReference>
<dbReference type="GO" id="GO:0016149">
    <property type="term" value="F:translation release factor activity, codon specific"/>
    <property type="evidence" value="ECO:0007669"/>
    <property type="project" value="UniProtKB-UniRule"/>
</dbReference>
<dbReference type="GO" id="GO:0005829">
    <property type="term" value="C:cytosol"/>
    <property type="evidence" value="ECO:0007669"/>
    <property type="project" value="UniProtKB-ARBA"/>
</dbReference>
<dbReference type="Gene3D" id="3.30.160.20">
    <property type="match status" value="1"/>
</dbReference>
<dbReference type="Gene3D" id="3.30.70.1660">
    <property type="match status" value="2"/>
</dbReference>
<protein>
    <recommendedName>
        <fullName evidence="7 8">Peptide chain release factor 1</fullName>
        <shortName evidence="7">RF-1</shortName>
    </recommendedName>
</protein>
<evidence type="ECO:0000256" key="8">
    <source>
        <dbReference type="NCBIfam" id="TIGR00019"/>
    </source>
</evidence>
<comment type="function">
    <text evidence="1 7">Peptide chain release factor 1 directs the termination of translation in response to the peptide chain termination codons UAG and UAA.</text>
</comment>
<dbReference type="Proteomes" id="UP000317716">
    <property type="component" value="Unassembled WGS sequence"/>
</dbReference>
<evidence type="ECO:0000256" key="2">
    <source>
        <dbReference type="ARBA" id="ARBA00004496"/>
    </source>
</evidence>
<dbReference type="Pfam" id="PF00472">
    <property type="entry name" value="RF-1"/>
    <property type="match status" value="1"/>
</dbReference>
<evidence type="ECO:0000256" key="6">
    <source>
        <dbReference type="ARBA" id="ARBA00022917"/>
    </source>
</evidence>
<dbReference type="FunFam" id="3.30.160.20:FF:000004">
    <property type="entry name" value="Peptide chain release factor 1"/>
    <property type="match status" value="1"/>
</dbReference>
<evidence type="ECO:0000259" key="10">
    <source>
        <dbReference type="PROSITE" id="PS00745"/>
    </source>
</evidence>
<dbReference type="InterPro" id="IPR045853">
    <property type="entry name" value="Pep_chain_release_fac_I_sf"/>
</dbReference>
<dbReference type="NCBIfam" id="NF001859">
    <property type="entry name" value="PRK00591.1"/>
    <property type="match status" value="1"/>
</dbReference>
<dbReference type="InterPro" id="IPR004373">
    <property type="entry name" value="RF-1"/>
</dbReference>
<gene>
    <name evidence="7 11" type="primary">prfA</name>
    <name evidence="11" type="ORF">E6K72_02450</name>
</gene>
<sequence>MWDALKKVEARYSELTDLLGRPEVAGDARKLRDLSRERASLEPTIEALAQHRKIASTVADDERAAASGDPELAELAEAELPELRAKLVKLEEELKALLLPRDPDDDRNVIVEIRGGTGGDEASLFASDLYRMYTKHAERKGWRVEVLSTSPSAVGGFKEMVFSLSGKGVYREMKFESGVHRVQRVPSTEASGRIHTSAATVAVLPEVEDVDIEVKEQDLRVDVYRAGGPGGQGVNTTDSAVRITHLPTGLVVTCQDERSQIKNRAKALKVLRARLYNQKREEQEAKLSAQRRSQVSTGDRSAKIRTYNFPQARVTDHRINLTLYRLGDVMEGDLHELTDALSAADVAERLAAMGNGEK</sequence>
<feature type="compositionally biased region" description="Polar residues" evidence="9">
    <location>
        <begin position="290"/>
        <end position="299"/>
    </location>
</feature>
<keyword evidence="6 7" id="KW-0648">Protein biosynthesis</keyword>
<dbReference type="SMART" id="SM00937">
    <property type="entry name" value="PCRF"/>
    <property type="match status" value="1"/>
</dbReference>
<evidence type="ECO:0000256" key="9">
    <source>
        <dbReference type="SAM" id="MobiDB-lite"/>
    </source>
</evidence>
<evidence type="ECO:0000313" key="11">
    <source>
        <dbReference type="EMBL" id="TMQ58514.1"/>
    </source>
</evidence>
<evidence type="ECO:0000256" key="1">
    <source>
        <dbReference type="ARBA" id="ARBA00002986"/>
    </source>
</evidence>
<dbReference type="InterPro" id="IPR000352">
    <property type="entry name" value="Pep_chain_release_fac_I"/>
</dbReference>
<dbReference type="PROSITE" id="PS00745">
    <property type="entry name" value="RF_PROK_I"/>
    <property type="match status" value="1"/>
</dbReference>
<dbReference type="FunFam" id="3.30.70.1660:FF:000002">
    <property type="entry name" value="Peptide chain release factor 1"/>
    <property type="match status" value="1"/>
</dbReference>
<dbReference type="FunFam" id="3.30.70.1660:FF:000004">
    <property type="entry name" value="Peptide chain release factor 1"/>
    <property type="match status" value="1"/>
</dbReference>
<dbReference type="Pfam" id="PF03462">
    <property type="entry name" value="PCRF"/>
    <property type="match status" value="1"/>
</dbReference>
<dbReference type="HAMAP" id="MF_00093">
    <property type="entry name" value="Rel_fac_1"/>
    <property type="match status" value="1"/>
</dbReference>
<evidence type="ECO:0000256" key="4">
    <source>
        <dbReference type="ARBA" id="ARBA00022481"/>
    </source>
</evidence>
<evidence type="ECO:0000256" key="7">
    <source>
        <dbReference type="HAMAP-Rule" id="MF_00093"/>
    </source>
</evidence>
<evidence type="ECO:0000313" key="12">
    <source>
        <dbReference type="Proteomes" id="UP000317716"/>
    </source>
</evidence>
<dbReference type="PANTHER" id="PTHR43804">
    <property type="entry name" value="LD18447P"/>
    <property type="match status" value="1"/>
</dbReference>
<keyword evidence="5 7" id="KW-0963">Cytoplasm</keyword>
<comment type="subcellular location">
    <subcellularLocation>
        <location evidence="2 7">Cytoplasm</location>
    </subcellularLocation>
</comment>
<dbReference type="InterPro" id="IPR050057">
    <property type="entry name" value="Prokaryotic/Mito_RF"/>
</dbReference>
<evidence type="ECO:0000256" key="3">
    <source>
        <dbReference type="ARBA" id="ARBA00010835"/>
    </source>
</evidence>
<feature type="domain" description="Prokaryotic-type class I peptide chain release factors" evidence="10">
    <location>
        <begin position="225"/>
        <end position="241"/>
    </location>
</feature>
<name>A0A538T4W9_UNCEI</name>
<feature type="region of interest" description="Disordered" evidence="9">
    <location>
        <begin position="281"/>
        <end position="302"/>
    </location>
</feature>
<comment type="caution">
    <text evidence="11">The sequence shown here is derived from an EMBL/GenBank/DDBJ whole genome shotgun (WGS) entry which is preliminary data.</text>
</comment>
<keyword evidence="4 7" id="KW-0488">Methylation</keyword>
<comment type="PTM">
    <text evidence="7">Methylated by PrmC. Methylation increases the termination efficiency of RF1.</text>
</comment>
<dbReference type="AlphaFoldDB" id="A0A538T4W9"/>
<dbReference type="Gene3D" id="6.10.140.1950">
    <property type="match status" value="1"/>
</dbReference>
<dbReference type="InterPro" id="IPR005139">
    <property type="entry name" value="PCRF"/>
</dbReference>
<dbReference type="NCBIfam" id="TIGR00019">
    <property type="entry name" value="prfA"/>
    <property type="match status" value="1"/>
</dbReference>
<organism evidence="11 12">
    <name type="scientific">Eiseniibacteriota bacterium</name>
    <dbReference type="NCBI Taxonomy" id="2212470"/>
    <lineage>
        <taxon>Bacteria</taxon>
        <taxon>Candidatus Eiseniibacteriota</taxon>
    </lineage>
</organism>
<accession>A0A538T4W9</accession>
<dbReference type="EMBL" id="VBOS01000074">
    <property type="protein sequence ID" value="TMQ58514.1"/>
    <property type="molecule type" value="Genomic_DNA"/>
</dbReference>
<comment type="similarity">
    <text evidence="3 7">Belongs to the prokaryotic/mitochondrial release factor family.</text>
</comment>
<feature type="modified residue" description="N5-methylglutamine" evidence="7">
    <location>
        <position position="232"/>
    </location>
</feature>
<reference evidence="11 12" key="1">
    <citation type="journal article" date="2019" name="Nat. Microbiol.">
        <title>Mediterranean grassland soil C-N compound turnover is dependent on rainfall and depth, and is mediated by genomically divergent microorganisms.</title>
        <authorList>
            <person name="Diamond S."/>
            <person name="Andeer P.F."/>
            <person name="Li Z."/>
            <person name="Crits-Christoph A."/>
            <person name="Burstein D."/>
            <person name="Anantharaman K."/>
            <person name="Lane K.R."/>
            <person name="Thomas B.C."/>
            <person name="Pan C."/>
            <person name="Northen T.R."/>
            <person name="Banfield J.F."/>
        </authorList>
    </citation>
    <scope>NUCLEOTIDE SEQUENCE [LARGE SCALE GENOMIC DNA]</scope>
    <source>
        <strain evidence="11">WS_2</strain>
    </source>
</reference>